<evidence type="ECO:0008006" key="3">
    <source>
        <dbReference type="Google" id="ProtNLM"/>
    </source>
</evidence>
<dbReference type="EMBL" id="SOHE01000088">
    <property type="protein sequence ID" value="TFD45171.1"/>
    <property type="molecule type" value="Genomic_DNA"/>
</dbReference>
<name>A0A4R8ZTI1_9MICO</name>
<protein>
    <recommendedName>
        <fullName evidence="3">HEAT repeat domain-containing protein</fullName>
    </recommendedName>
</protein>
<gene>
    <name evidence="1" type="ORF">E3T55_19310</name>
</gene>
<dbReference type="RefSeq" id="WP_134521160.1">
    <property type="nucleotide sequence ID" value="NZ_SOHE01000088.1"/>
</dbReference>
<organism evidence="1 2">
    <name type="scientific">Cryobacterium frigoriphilum</name>
    <dbReference type="NCBI Taxonomy" id="1259150"/>
    <lineage>
        <taxon>Bacteria</taxon>
        <taxon>Bacillati</taxon>
        <taxon>Actinomycetota</taxon>
        <taxon>Actinomycetes</taxon>
        <taxon>Micrococcales</taxon>
        <taxon>Microbacteriaceae</taxon>
        <taxon>Cryobacterium</taxon>
    </lineage>
</organism>
<proteinExistence type="predicted"/>
<dbReference type="SUPFAM" id="SSF48371">
    <property type="entry name" value="ARM repeat"/>
    <property type="match status" value="1"/>
</dbReference>
<evidence type="ECO:0000313" key="2">
    <source>
        <dbReference type="Proteomes" id="UP000297447"/>
    </source>
</evidence>
<dbReference type="InterPro" id="IPR016024">
    <property type="entry name" value="ARM-type_fold"/>
</dbReference>
<dbReference type="InterPro" id="IPR011989">
    <property type="entry name" value="ARM-like"/>
</dbReference>
<accession>A0A4R8ZTI1</accession>
<dbReference type="Proteomes" id="UP000297447">
    <property type="component" value="Unassembled WGS sequence"/>
</dbReference>
<keyword evidence="2" id="KW-1185">Reference proteome</keyword>
<reference evidence="1 2" key="1">
    <citation type="submission" date="2019-03" db="EMBL/GenBank/DDBJ databases">
        <title>Genomics of glacier-inhabiting Cryobacterium strains.</title>
        <authorList>
            <person name="Liu Q."/>
            <person name="Xin Y.-H."/>
        </authorList>
    </citation>
    <scope>NUCLEOTIDE SEQUENCE [LARGE SCALE GENOMIC DNA]</scope>
    <source>
        <strain evidence="1 2">Hh14</strain>
    </source>
</reference>
<evidence type="ECO:0000313" key="1">
    <source>
        <dbReference type="EMBL" id="TFD45171.1"/>
    </source>
</evidence>
<dbReference type="OrthoDB" id="979426at2"/>
<sequence>MPVTMRDVRAVLDPDEVDYSAGARLGPEAFDYLLALVRDTDPGLAAKAAYLAGVIRGERSEEVVAAAAASEDALVRVAAASAAALLAPASASRVLNDLVVDQDSGVQKLALRSVPADPSPELRSRVREVSAGAAEPGLRAMADNVLRGLH</sequence>
<dbReference type="Gene3D" id="1.25.10.10">
    <property type="entry name" value="Leucine-rich Repeat Variant"/>
    <property type="match status" value="1"/>
</dbReference>
<dbReference type="AlphaFoldDB" id="A0A4R8ZTI1"/>
<comment type="caution">
    <text evidence="1">The sequence shown here is derived from an EMBL/GenBank/DDBJ whole genome shotgun (WGS) entry which is preliminary data.</text>
</comment>